<sequence>MLGVDPDEWVDLLDLTFDERARGGVGNGAISGIRALCARIGAAPSYAQLHAALELRLAALQDDAPLRAETVPVLRALRAAGVKVAIVSDCWFELPGFLPTSALAGLFDAAVYSSEVGAAKPDPAMYRTACDLLGADPAGCLYVGDGGGRELTGAQAFGLTAVQLAAPDLGDHLTFHAEPDWRGGRIETLHDVLALVGAPMLVA</sequence>
<dbReference type="AlphaFoldDB" id="A0A917U5R1"/>
<keyword evidence="2" id="KW-1185">Reference proteome</keyword>
<accession>A0A917U5R1</accession>
<dbReference type="Pfam" id="PF00702">
    <property type="entry name" value="Hydrolase"/>
    <property type="match status" value="1"/>
</dbReference>
<evidence type="ECO:0008006" key="3">
    <source>
        <dbReference type="Google" id="ProtNLM"/>
    </source>
</evidence>
<gene>
    <name evidence="1" type="ORF">GCM10007977_068140</name>
</gene>
<name>A0A917U5R1_9ACTN</name>
<dbReference type="SUPFAM" id="SSF56784">
    <property type="entry name" value="HAD-like"/>
    <property type="match status" value="1"/>
</dbReference>
<dbReference type="PRINTS" id="PR00413">
    <property type="entry name" value="HADHALOGNASE"/>
</dbReference>
<dbReference type="PANTHER" id="PTHR46649">
    <property type="match status" value="1"/>
</dbReference>
<dbReference type="NCBIfam" id="TIGR01509">
    <property type="entry name" value="HAD-SF-IA-v3"/>
    <property type="match status" value="1"/>
</dbReference>
<dbReference type="InterPro" id="IPR036412">
    <property type="entry name" value="HAD-like_sf"/>
</dbReference>
<comment type="caution">
    <text evidence="1">The sequence shown here is derived from an EMBL/GenBank/DDBJ whole genome shotgun (WGS) entry which is preliminary data.</text>
</comment>
<dbReference type="PANTHER" id="PTHR46649:SF4">
    <property type="entry name" value="HALOACID DEHALOGENASE-LIKE HYDROLASE (HAD) SUPERFAMILY PROTEIN"/>
    <property type="match status" value="1"/>
</dbReference>
<dbReference type="NCBIfam" id="TIGR01549">
    <property type="entry name" value="HAD-SF-IA-v1"/>
    <property type="match status" value="1"/>
</dbReference>
<dbReference type="InterPro" id="IPR023214">
    <property type="entry name" value="HAD_sf"/>
</dbReference>
<evidence type="ECO:0000313" key="1">
    <source>
        <dbReference type="EMBL" id="GGM56775.1"/>
    </source>
</evidence>
<dbReference type="EMBL" id="BMPI01000039">
    <property type="protein sequence ID" value="GGM56775.1"/>
    <property type="molecule type" value="Genomic_DNA"/>
</dbReference>
<protein>
    <recommendedName>
        <fullName evidence="3">Hydrolase</fullName>
    </recommendedName>
</protein>
<dbReference type="RefSeq" id="WP_229836076.1">
    <property type="nucleotide sequence ID" value="NZ_BMPI01000039.1"/>
</dbReference>
<reference evidence="1" key="2">
    <citation type="submission" date="2020-09" db="EMBL/GenBank/DDBJ databases">
        <authorList>
            <person name="Sun Q."/>
            <person name="Ohkuma M."/>
        </authorList>
    </citation>
    <scope>NUCLEOTIDE SEQUENCE</scope>
    <source>
        <strain evidence="1">JCM 19831</strain>
    </source>
</reference>
<dbReference type="InterPro" id="IPR006439">
    <property type="entry name" value="HAD-SF_hydro_IA"/>
</dbReference>
<reference evidence="1" key="1">
    <citation type="journal article" date="2014" name="Int. J. Syst. Evol. Microbiol.">
        <title>Complete genome sequence of Corynebacterium casei LMG S-19264T (=DSM 44701T), isolated from a smear-ripened cheese.</title>
        <authorList>
            <consortium name="US DOE Joint Genome Institute (JGI-PGF)"/>
            <person name="Walter F."/>
            <person name="Albersmeier A."/>
            <person name="Kalinowski J."/>
            <person name="Ruckert C."/>
        </authorList>
    </citation>
    <scope>NUCLEOTIDE SEQUENCE</scope>
    <source>
        <strain evidence="1">JCM 19831</strain>
    </source>
</reference>
<evidence type="ECO:0000313" key="2">
    <source>
        <dbReference type="Proteomes" id="UP000642070"/>
    </source>
</evidence>
<organism evidence="1 2">
    <name type="scientific">Dactylosporangium sucinum</name>
    <dbReference type="NCBI Taxonomy" id="1424081"/>
    <lineage>
        <taxon>Bacteria</taxon>
        <taxon>Bacillati</taxon>
        <taxon>Actinomycetota</taxon>
        <taxon>Actinomycetes</taxon>
        <taxon>Micromonosporales</taxon>
        <taxon>Micromonosporaceae</taxon>
        <taxon>Dactylosporangium</taxon>
    </lineage>
</organism>
<dbReference type="Proteomes" id="UP000642070">
    <property type="component" value="Unassembled WGS sequence"/>
</dbReference>
<dbReference type="Gene3D" id="3.40.50.1000">
    <property type="entry name" value="HAD superfamily/HAD-like"/>
    <property type="match status" value="1"/>
</dbReference>
<proteinExistence type="predicted"/>